<dbReference type="Proteomes" id="UP000800094">
    <property type="component" value="Unassembled WGS sequence"/>
</dbReference>
<dbReference type="GeneID" id="54575728"/>
<dbReference type="RefSeq" id="XP_033682423.1">
    <property type="nucleotide sequence ID" value="XM_033822398.1"/>
</dbReference>
<feature type="compositionally biased region" description="Basic and acidic residues" evidence="1">
    <location>
        <begin position="7"/>
        <end position="23"/>
    </location>
</feature>
<organism evidence="2 3">
    <name type="scientific">Trematosphaeria pertusa</name>
    <dbReference type="NCBI Taxonomy" id="390896"/>
    <lineage>
        <taxon>Eukaryota</taxon>
        <taxon>Fungi</taxon>
        <taxon>Dikarya</taxon>
        <taxon>Ascomycota</taxon>
        <taxon>Pezizomycotina</taxon>
        <taxon>Dothideomycetes</taxon>
        <taxon>Pleosporomycetidae</taxon>
        <taxon>Pleosporales</taxon>
        <taxon>Massarineae</taxon>
        <taxon>Trematosphaeriaceae</taxon>
        <taxon>Trematosphaeria</taxon>
    </lineage>
</organism>
<accession>A0A6A6IB01</accession>
<keyword evidence="3" id="KW-1185">Reference proteome</keyword>
<reference evidence="2" key="1">
    <citation type="journal article" date="2020" name="Stud. Mycol.">
        <title>101 Dothideomycetes genomes: a test case for predicting lifestyles and emergence of pathogens.</title>
        <authorList>
            <person name="Haridas S."/>
            <person name="Albert R."/>
            <person name="Binder M."/>
            <person name="Bloem J."/>
            <person name="Labutti K."/>
            <person name="Salamov A."/>
            <person name="Andreopoulos B."/>
            <person name="Baker S."/>
            <person name="Barry K."/>
            <person name="Bills G."/>
            <person name="Bluhm B."/>
            <person name="Cannon C."/>
            <person name="Castanera R."/>
            <person name="Culley D."/>
            <person name="Daum C."/>
            <person name="Ezra D."/>
            <person name="Gonzalez J."/>
            <person name="Henrissat B."/>
            <person name="Kuo A."/>
            <person name="Liang C."/>
            <person name="Lipzen A."/>
            <person name="Lutzoni F."/>
            <person name="Magnuson J."/>
            <person name="Mondo S."/>
            <person name="Nolan M."/>
            <person name="Ohm R."/>
            <person name="Pangilinan J."/>
            <person name="Park H.-J."/>
            <person name="Ramirez L."/>
            <person name="Alfaro M."/>
            <person name="Sun H."/>
            <person name="Tritt A."/>
            <person name="Yoshinaga Y."/>
            <person name="Zwiers L.-H."/>
            <person name="Turgeon B."/>
            <person name="Goodwin S."/>
            <person name="Spatafora J."/>
            <person name="Crous P."/>
            <person name="Grigoriev I."/>
        </authorList>
    </citation>
    <scope>NUCLEOTIDE SEQUENCE</scope>
    <source>
        <strain evidence="2">CBS 122368</strain>
    </source>
</reference>
<protein>
    <submittedName>
        <fullName evidence="2">Uncharacterized protein</fullName>
    </submittedName>
</protein>
<proteinExistence type="predicted"/>
<sequence length="155" mass="17216">MRALRLTGRDPAVERISEGRQHEPMQATCKPYMAPTTEDDPNQGYPSSRQQVSALSTWLRPCYFSGSDMEKAQQKRERGKRSDRLVELPAWRGKGLGSARLSGKVPDLVSCTIPTRSLGLPHPLSSWASPAWRYSCVTRSWLLTNASPVAAMQGD</sequence>
<evidence type="ECO:0000256" key="1">
    <source>
        <dbReference type="SAM" id="MobiDB-lite"/>
    </source>
</evidence>
<gene>
    <name evidence="2" type="ORF">BU26DRAFT_347844</name>
</gene>
<feature type="region of interest" description="Disordered" evidence="1">
    <location>
        <begin position="1"/>
        <end position="50"/>
    </location>
</feature>
<evidence type="ECO:0000313" key="3">
    <source>
        <dbReference type="Proteomes" id="UP000800094"/>
    </source>
</evidence>
<dbReference type="AlphaFoldDB" id="A0A6A6IB01"/>
<name>A0A6A6IB01_9PLEO</name>
<dbReference type="EMBL" id="ML987197">
    <property type="protein sequence ID" value="KAF2247419.1"/>
    <property type="molecule type" value="Genomic_DNA"/>
</dbReference>
<evidence type="ECO:0000313" key="2">
    <source>
        <dbReference type="EMBL" id="KAF2247419.1"/>
    </source>
</evidence>